<name>A0AAU9QU95_9VIBR</name>
<evidence type="ECO:0000313" key="1">
    <source>
        <dbReference type="EMBL" id="CAH1601442.1"/>
    </source>
</evidence>
<dbReference type="RefSeq" id="WP_409589936.1">
    <property type="nucleotide sequence ID" value="NZ_CAKMTZ010000104.1"/>
</dbReference>
<organism evidence="1 2">
    <name type="scientific">Vibrio jasicida</name>
    <dbReference type="NCBI Taxonomy" id="766224"/>
    <lineage>
        <taxon>Bacteria</taxon>
        <taxon>Pseudomonadati</taxon>
        <taxon>Pseudomonadota</taxon>
        <taxon>Gammaproteobacteria</taxon>
        <taxon>Vibrionales</taxon>
        <taxon>Vibrionaceae</taxon>
        <taxon>Vibrio</taxon>
    </lineage>
</organism>
<dbReference type="EMBL" id="CAKMUD010000105">
    <property type="protein sequence ID" value="CAH1601442.1"/>
    <property type="molecule type" value="Genomic_DNA"/>
</dbReference>
<sequence length="106" mass="12183">MYYMLKASVPDSYEQPILIRGESIADLIKRSRCLLEEWNPEYMRLSTAEVLALGTVFNQEYQIYEVNDAFNYDGGDYQTASGLEASKVRNVRDMAIDLLLSELEET</sequence>
<comment type="caution">
    <text evidence="1">The sequence shown here is derived from an EMBL/GenBank/DDBJ whole genome shotgun (WGS) entry which is preliminary data.</text>
</comment>
<reference evidence="1" key="1">
    <citation type="submission" date="2022-01" db="EMBL/GenBank/DDBJ databases">
        <authorList>
            <person name="Lagorce A."/>
        </authorList>
    </citation>
    <scope>NUCLEOTIDE SEQUENCE</scope>
    <source>
        <strain evidence="1">Th15_F1_A12</strain>
    </source>
</reference>
<dbReference type="AlphaFoldDB" id="A0AAU9QU95"/>
<evidence type="ECO:0000313" key="2">
    <source>
        <dbReference type="Proteomes" id="UP001295462"/>
    </source>
</evidence>
<proteinExistence type="predicted"/>
<dbReference type="Proteomes" id="UP001295462">
    <property type="component" value="Unassembled WGS sequence"/>
</dbReference>
<protein>
    <submittedName>
        <fullName evidence="1">Uncharacterized protein</fullName>
    </submittedName>
</protein>
<gene>
    <name evidence="1" type="ORF">THF1A12_50044</name>
</gene>
<accession>A0AAU9QU95</accession>